<name>A0A2W5MVC4_9BACT</name>
<evidence type="ECO:0000256" key="4">
    <source>
        <dbReference type="ARBA" id="ARBA00022741"/>
    </source>
</evidence>
<dbReference type="Gene3D" id="3.30.200.20">
    <property type="entry name" value="Phosphorylase Kinase, domain 1"/>
    <property type="match status" value="1"/>
</dbReference>
<dbReference type="PROSITE" id="PS01057">
    <property type="entry name" value="SAICAR_SYNTHETASE_1"/>
    <property type="match status" value="1"/>
</dbReference>
<proteinExistence type="inferred from homology"/>
<keyword evidence="5 8" id="KW-0658">Purine biosynthesis</keyword>
<dbReference type="PANTHER" id="PTHR43700:SF1">
    <property type="entry name" value="PHOSPHORIBOSYLAMINOIMIDAZOLE-SUCCINOCARBOXAMIDE SYNTHASE"/>
    <property type="match status" value="1"/>
</dbReference>
<dbReference type="GO" id="GO:0004639">
    <property type="term" value="F:phosphoribosylaminoimidazolesuccinocarboxamide synthase activity"/>
    <property type="evidence" value="ECO:0007669"/>
    <property type="project" value="UniProtKB-UniRule"/>
</dbReference>
<dbReference type="GO" id="GO:0006189">
    <property type="term" value="P:'de novo' IMP biosynthetic process"/>
    <property type="evidence" value="ECO:0007669"/>
    <property type="project" value="UniProtKB-UniRule"/>
</dbReference>
<evidence type="ECO:0000313" key="11">
    <source>
        <dbReference type="Proteomes" id="UP000249417"/>
    </source>
</evidence>
<dbReference type="EMBL" id="QFQB01000099">
    <property type="protein sequence ID" value="PZQ44318.1"/>
    <property type="molecule type" value="Genomic_DNA"/>
</dbReference>
<evidence type="ECO:0000256" key="7">
    <source>
        <dbReference type="ARBA" id="ARBA00048475"/>
    </source>
</evidence>
<evidence type="ECO:0000256" key="8">
    <source>
        <dbReference type="HAMAP-Rule" id="MF_00137"/>
    </source>
</evidence>
<dbReference type="Proteomes" id="UP000249417">
    <property type="component" value="Unassembled WGS sequence"/>
</dbReference>
<dbReference type="CDD" id="cd01414">
    <property type="entry name" value="SAICAR_synt_Sc"/>
    <property type="match status" value="1"/>
</dbReference>
<keyword evidence="3 8" id="KW-0436">Ligase</keyword>
<protein>
    <recommendedName>
        <fullName evidence="8">Phosphoribosylaminoimidazole-succinocarboxamide synthase</fullName>
        <ecNumber evidence="8">6.3.2.6</ecNumber>
    </recommendedName>
    <alternativeName>
        <fullName evidence="8">SAICAR synthetase</fullName>
    </alternativeName>
</protein>
<dbReference type="InterPro" id="IPR018236">
    <property type="entry name" value="SAICAR_synthetase_CS"/>
</dbReference>
<dbReference type="InterPro" id="IPR028923">
    <property type="entry name" value="SAICAR_synt/ADE2_N"/>
</dbReference>
<dbReference type="Pfam" id="PF01259">
    <property type="entry name" value="SAICAR_synt"/>
    <property type="match status" value="1"/>
</dbReference>
<evidence type="ECO:0000313" key="10">
    <source>
        <dbReference type="EMBL" id="PZQ44318.1"/>
    </source>
</evidence>
<dbReference type="PANTHER" id="PTHR43700">
    <property type="entry name" value="PHOSPHORIBOSYLAMINOIMIDAZOLE-SUCCINOCARBOXAMIDE SYNTHASE"/>
    <property type="match status" value="1"/>
</dbReference>
<gene>
    <name evidence="8" type="primary">purC</name>
    <name evidence="10" type="ORF">DI551_10395</name>
</gene>
<dbReference type="NCBIfam" id="NF009251">
    <property type="entry name" value="PRK12607.1"/>
    <property type="match status" value="1"/>
</dbReference>
<dbReference type="GO" id="GO:0005524">
    <property type="term" value="F:ATP binding"/>
    <property type="evidence" value="ECO:0007669"/>
    <property type="project" value="UniProtKB-KW"/>
</dbReference>
<dbReference type="Gene3D" id="3.30.470.20">
    <property type="entry name" value="ATP-grasp fold, B domain"/>
    <property type="match status" value="1"/>
</dbReference>
<evidence type="ECO:0000256" key="5">
    <source>
        <dbReference type="ARBA" id="ARBA00022755"/>
    </source>
</evidence>
<keyword evidence="6 8" id="KW-0067">ATP-binding</keyword>
<evidence type="ECO:0000256" key="6">
    <source>
        <dbReference type="ARBA" id="ARBA00022840"/>
    </source>
</evidence>
<dbReference type="GO" id="GO:0005737">
    <property type="term" value="C:cytoplasm"/>
    <property type="evidence" value="ECO:0007669"/>
    <property type="project" value="TreeGrafter"/>
</dbReference>
<keyword evidence="4 8" id="KW-0547">Nucleotide-binding</keyword>
<comment type="pathway">
    <text evidence="1 8">Purine metabolism; IMP biosynthesis via de novo pathway; 5-amino-1-(5-phospho-D-ribosyl)imidazole-4-carboxamide from 5-amino-1-(5-phospho-D-ribosyl)imidazole-4-carboxylate: step 1/2.</text>
</comment>
<dbReference type="HAMAP" id="MF_00137">
    <property type="entry name" value="SAICAR_synth"/>
    <property type="match status" value="1"/>
</dbReference>
<evidence type="ECO:0000256" key="3">
    <source>
        <dbReference type="ARBA" id="ARBA00022598"/>
    </source>
</evidence>
<dbReference type="SUPFAM" id="SSF56104">
    <property type="entry name" value="SAICAR synthase-like"/>
    <property type="match status" value="1"/>
</dbReference>
<dbReference type="UniPathway" id="UPA00074">
    <property type="reaction ID" value="UER00131"/>
</dbReference>
<sequence length="313" mass="35357">MNVFADASKLPLPNHYPGKVRDVYDLEDGRLLMATSDRLSAFNRSITAVPHKGAILNAITKFWFDRTNDIAPNPVLDYPDPNVMVVKKLDMLPIEVIVRSYMTGSTSTSIWTMYKNGKRSMYGHDFPEGMVKNQKLEKNIVTPTQKNKDDDPITPDEIVSMGLVPKDLWEQTEKTALALFAHGQKLAAAQGLILVDTKYEFGLDKNGVLHIADEIHTPDSSRYWVAESYDARFAAGQDPEGLDKEFVRLWLTDHMEDPYTSAVPHISDDDLEMFSGKYRALYKKITGEDFKPSSSDIPVEQRVLNNIQPYIPS</sequence>
<comment type="caution">
    <text evidence="10">The sequence shown here is derived from an EMBL/GenBank/DDBJ whole genome shotgun (WGS) entry which is preliminary data.</text>
</comment>
<comment type="catalytic activity">
    <reaction evidence="7 8">
        <text>5-amino-1-(5-phospho-D-ribosyl)imidazole-4-carboxylate + L-aspartate + ATP = (2S)-2-[5-amino-1-(5-phospho-beta-D-ribosyl)imidazole-4-carboxamido]succinate + ADP + phosphate + 2 H(+)</text>
        <dbReference type="Rhea" id="RHEA:22628"/>
        <dbReference type="ChEBI" id="CHEBI:15378"/>
        <dbReference type="ChEBI" id="CHEBI:29991"/>
        <dbReference type="ChEBI" id="CHEBI:30616"/>
        <dbReference type="ChEBI" id="CHEBI:43474"/>
        <dbReference type="ChEBI" id="CHEBI:58443"/>
        <dbReference type="ChEBI" id="CHEBI:77657"/>
        <dbReference type="ChEBI" id="CHEBI:456216"/>
        <dbReference type="EC" id="6.3.2.6"/>
    </reaction>
</comment>
<dbReference type="AlphaFoldDB" id="A0A2W5MVC4"/>
<evidence type="ECO:0000256" key="1">
    <source>
        <dbReference type="ARBA" id="ARBA00004672"/>
    </source>
</evidence>
<dbReference type="PROSITE" id="PS01058">
    <property type="entry name" value="SAICAR_SYNTHETASE_2"/>
    <property type="match status" value="1"/>
</dbReference>
<organism evidence="10 11">
    <name type="scientific">Micavibrio aeruginosavorus</name>
    <dbReference type="NCBI Taxonomy" id="349221"/>
    <lineage>
        <taxon>Bacteria</taxon>
        <taxon>Pseudomonadati</taxon>
        <taxon>Bdellovibrionota</taxon>
        <taxon>Bdellovibrionia</taxon>
        <taxon>Bdellovibrionales</taxon>
        <taxon>Pseudobdellovibrionaceae</taxon>
        <taxon>Micavibrio</taxon>
    </lineage>
</organism>
<comment type="similarity">
    <text evidence="2 8">Belongs to the SAICAR synthetase family.</text>
</comment>
<accession>A0A2W5MVC4</accession>
<evidence type="ECO:0000259" key="9">
    <source>
        <dbReference type="Pfam" id="PF01259"/>
    </source>
</evidence>
<evidence type="ECO:0000256" key="2">
    <source>
        <dbReference type="ARBA" id="ARBA00010190"/>
    </source>
</evidence>
<dbReference type="EC" id="6.3.2.6" evidence="8"/>
<feature type="domain" description="SAICAR synthetase/ADE2 N-terminal" evidence="9">
    <location>
        <begin position="15"/>
        <end position="256"/>
    </location>
</feature>
<reference evidence="10 11" key="1">
    <citation type="submission" date="2017-08" db="EMBL/GenBank/DDBJ databases">
        <title>Infants hospitalized years apart are colonized by the same room-sourced microbial strains.</title>
        <authorList>
            <person name="Brooks B."/>
            <person name="Olm M.R."/>
            <person name="Firek B.A."/>
            <person name="Baker R."/>
            <person name="Thomas B.C."/>
            <person name="Morowitz M.J."/>
            <person name="Banfield J.F."/>
        </authorList>
    </citation>
    <scope>NUCLEOTIDE SEQUENCE [LARGE SCALE GENOMIC DNA]</scope>
    <source>
        <strain evidence="10">S2_005_002_R2_29</strain>
    </source>
</reference>